<feature type="transmembrane region" description="Helical" evidence="5">
    <location>
        <begin position="7"/>
        <end position="26"/>
    </location>
</feature>
<evidence type="ECO:0000256" key="3">
    <source>
        <dbReference type="ARBA" id="ARBA00022989"/>
    </source>
</evidence>
<comment type="subcellular location">
    <subcellularLocation>
        <location evidence="1">Membrane</location>
        <topology evidence="1">Multi-pass membrane protein</topology>
    </subcellularLocation>
</comment>
<dbReference type="EMBL" id="CP113524">
    <property type="protein sequence ID" value="WAJ22475.1"/>
    <property type="molecule type" value="Genomic_DNA"/>
</dbReference>
<dbReference type="RefSeq" id="WP_051464593.1">
    <property type="nucleotide sequence ID" value="NZ_CP113524.1"/>
</dbReference>
<evidence type="ECO:0000256" key="5">
    <source>
        <dbReference type="SAM" id="Phobius"/>
    </source>
</evidence>
<dbReference type="InterPro" id="IPR001046">
    <property type="entry name" value="NRAMP_fam"/>
</dbReference>
<organism evidence="6 7">
    <name type="scientific">Lacrimispora xylanolytica</name>
    <dbReference type="NCBI Taxonomy" id="29375"/>
    <lineage>
        <taxon>Bacteria</taxon>
        <taxon>Bacillati</taxon>
        <taxon>Bacillota</taxon>
        <taxon>Clostridia</taxon>
        <taxon>Lachnospirales</taxon>
        <taxon>Lachnospiraceae</taxon>
        <taxon>Lacrimispora</taxon>
    </lineage>
</organism>
<reference evidence="6" key="1">
    <citation type="submission" date="2022-11" db="EMBL/GenBank/DDBJ databases">
        <title>Lacrimispora xylanolytica sy1, complete genome.</title>
        <authorList>
            <person name="Choi S."/>
        </authorList>
    </citation>
    <scope>NUCLEOTIDE SEQUENCE</scope>
    <source>
        <strain evidence="6">Sy1</strain>
    </source>
</reference>
<proteinExistence type="predicted"/>
<feature type="transmembrane region" description="Helical" evidence="5">
    <location>
        <begin position="114"/>
        <end position="138"/>
    </location>
</feature>
<keyword evidence="3 5" id="KW-1133">Transmembrane helix</keyword>
<protein>
    <submittedName>
        <fullName evidence="6">Divalent metal cation transporter</fullName>
    </submittedName>
</protein>
<evidence type="ECO:0000256" key="2">
    <source>
        <dbReference type="ARBA" id="ARBA00022692"/>
    </source>
</evidence>
<evidence type="ECO:0000256" key="4">
    <source>
        <dbReference type="ARBA" id="ARBA00023136"/>
    </source>
</evidence>
<evidence type="ECO:0000313" key="6">
    <source>
        <dbReference type="EMBL" id="WAJ22475.1"/>
    </source>
</evidence>
<accession>A0ABY7A730</accession>
<gene>
    <name evidence="6" type="ORF">OW255_12915</name>
</gene>
<evidence type="ECO:0000313" key="7">
    <source>
        <dbReference type="Proteomes" id="UP001163115"/>
    </source>
</evidence>
<keyword evidence="2 5" id="KW-0812">Transmembrane</keyword>
<keyword evidence="7" id="KW-1185">Reference proteome</keyword>
<dbReference type="Proteomes" id="UP001163115">
    <property type="component" value="Chromosome"/>
</dbReference>
<dbReference type="Pfam" id="PF01566">
    <property type="entry name" value="Nramp"/>
    <property type="match status" value="1"/>
</dbReference>
<evidence type="ECO:0000256" key="1">
    <source>
        <dbReference type="ARBA" id="ARBA00004141"/>
    </source>
</evidence>
<keyword evidence="4 5" id="KW-0472">Membrane</keyword>
<feature type="transmembrane region" description="Helical" evidence="5">
    <location>
        <begin position="150"/>
        <end position="172"/>
    </location>
</feature>
<name>A0ABY7A730_9FIRM</name>
<sequence>MAHIFGVVVISIAIILVGAIVMNPTGATINAPADLAAMLIPVLGNAAPFVMGIALLSAAFSAILGNTARGVVLFSAGVNQPTALDGKNIKIGSMIVLAIGTAICFSYGKSPVQLIYLSNVATGVATPVAGLFITRMIWRKDINRGIKEPRALQICMTISYIFYLFVTIYALAGAVPKFIHSMAALF</sequence>
<feature type="transmembrane region" description="Helical" evidence="5">
    <location>
        <begin position="89"/>
        <end position="108"/>
    </location>
</feature>
<feature type="transmembrane region" description="Helical" evidence="5">
    <location>
        <begin position="46"/>
        <end position="68"/>
    </location>
</feature>